<name>A0AAJ0BEG6_9PEZI</name>
<protein>
    <submittedName>
        <fullName evidence="2">Vegetative incompatibility protein HET-E-1</fullName>
    </submittedName>
</protein>
<dbReference type="PANTHER" id="PTHR10622">
    <property type="entry name" value="HET DOMAIN-CONTAINING PROTEIN"/>
    <property type="match status" value="1"/>
</dbReference>
<dbReference type="AlphaFoldDB" id="A0AAJ0BEG6"/>
<evidence type="ECO:0000313" key="2">
    <source>
        <dbReference type="EMBL" id="KAK1756766.1"/>
    </source>
</evidence>
<evidence type="ECO:0000313" key="3">
    <source>
        <dbReference type="Proteomes" id="UP001239445"/>
    </source>
</evidence>
<proteinExistence type="predicted"/>
<evidence type="ECO:0000259" key="1">
    <source>
        <dbReference type="Pfam" id="PF06985"/>
    </source>
</evidence>
<dbReference type="EMBL" id="MU839831">
    <property type="protein sequence ID" value="KAK1756766.1"/>
    <property type="molecule type" value="Genomic_DNA"/>
</dbReference>
<dbReference type="Pfam" id="PF06985">
    <property type="entry name" value="HET"/>
    <property type="match status" value="1"/>
</dbReference>
<keyword evidence="3" id="KW-1185">Reference proteome</keyword>
<dbReference type="PANTHER" id="PTHR10622:SF12">
    <property type="entry name" value="HET DOMAIN-CONTAINING PROTEIN"/>
    <property type="match status" value="1"/>
</dbReference>
<sequence length="601" mass="67220">MRLLPTSPDVALDNTQEYIGSLIPPYAILSHTWGPDEVTLQELKFPSISTSDKKGFEKIQKTTVIARTRDALEYAWVDTCCIDKSSSAELTEAINSMYAWYAQAHVCYVYLEDLPPGPDSDLDVLLPRCRWFTRGWTLQELIAPQTIIFFDREWNERGDKKGLSGLLCHITGIPIGLLKHETTLGQYAVARKMSWAASRETTRIEDSAYCLLGIFDVNLSLIYGEGKKAFIRLQEAILLAAADLSIFIWTDDSDACNILTPILADSAQHFARCSNAEVALEDTIYRELMITTRGIQLQGCLIGSADHEDDLHRSLFDPYCTIDGIAVGFGIRKVGGGRFARYKPDRLAIFGEDHRSTQHTNGWTDLGRMPFESLVLATTLSTNFPFPAKNVVLGNRNCAIRVHMENDPKLSVQRSRAMPRSHWDLHDEVFFCSNVVSKGWSALFVHGTLELNSTTCIPVNFLVWCSNWNIRKPNIFVGSLHDLEPAITVLLESQLQNLPLESCLQAEGLVLSIFGAGVTEPVSAASTVLNTVTMESKQIPVVSPKSRVHSRAQHVGEKVAVELMAHIEEDHCPELCIKPMWRLSVGWKILDRPSRTDKIET</sequence>
<organism evidence="2 3">
    <name type="scientific">Echria macrotheca</name>
    <dbReference type="NCBI Taxonomy" id="438768"/>
    <lineage>
        <taxon>Eukaryota</taxon>
        <taxon>Fungi</taxon>
        <taxon>Dikarya</taxon>
        <taxon>Ascomycota</taxon>
        <taxon>Pezizomycotina</taxon>
        <taxon>Sordariomycetes</taxon>
        <taxon>Sordariomycetidae</taxon>
        <taxon>Sordariales</taxon>
        <taxon>Schizotheciaceae</taxon>
        <taxon>Echria</taxon>
    </lineage>
</organism>
<reference evidence="2" key="1">
    <citation type="submission" date="2023-06" db="EMBL/GenBank/DDBJ databases">
        <title>Genome-scale phylogeny and comparative genomics of the fungal order Sordariales.</title>
        <authorList>
            <consortium name="Lawrence Berkeley National Laboratory"/>
            <person name="Hensen N."/>
            <person name="Bonometti L."/>
            <person name="Westerberg I."/>
            <person name="Brannstrom I.O."/>
            <person name="Guillou S."/>
            <person name="Cros-Aarteil S."/>
            <person name="Calhoun S."/>
            <person name="Haridas S."/>
            <person name="Kuo A."/>
            <person name="Mondo S."/>
            <person name="Pangilinan J."/>
            <person name="Riley R."/>
            <person name="Labutti K."/>
            <person name="Andreopoulos B."/>
            <person name="Lipzen A."/>
            <person name="Chen C."/>
            <person name="Yanf M."/>
            <person name="Daum C."/>
            <person name="Ng V."/>
            <person name="Clum A."/>
            <person name="Steindorff A."/>
            <person name="Ohm R."/>
            <person name="Martin F."/>
            <person name="Silar P."/>
            <person name="Natvig D."/>
            <person name="Lalanne C."/>
            <person name="Gautier V."/>
            <person name="Ament-Velasquez S.L."/>
            <person name="Kruys A."/>
            <person name="Hutchinson M.I."/>
            <person name="Powell A.J."/>
            <person name="Barry K."/>
            <person name="Miller A.N."/>
            <person name="Grigoriev I.V."/>
            <person name="Debuchy R."/>
            <person name="Gladieux P."/>
            <person name="Thoren M.H."/>
            <person name="Johannesson H."/>
        </authorList>
    </citation>
    <scope>NUCLEOTIDE SEQUENCE</scope>
    <source>
        <strain evidence="2">PSN4</strain>
    </source>
</reference>
<dbReference type="Proteomes" id="UP001239445">
    <property type="component" value="Unassembled WGS sequence"/>
</dbReference>
<gene>
    <name evidence="2" type="ORF">QBC47DRAFT_443366</name>
</gene>
<feature type="domain" description="Heterokaryon incompatibility" evidence="1">
    <location>
        <begin position="26"/>
        <end position="112"/>
    </location>
</feature>
<dbReference type="InterPro" id="IPR010730">
    <property type="entry name" value="HET"/>
</dbReference>
<accession>A0AAJ0BEG6</accession>
<comment type="caution">
    <text evidence="2">The sequence shown here is derived from an EMBL/GenBank/DDBJ whole genome shotgun (WGS) entry which is preliminary data.</text>
</comment>